<protein>
    <submittedName>
        <fullName evidence="2">Uncharacterized protein</fullName>
    </submittedName>
</protein>
<keyword evidence="3" id="KW-1185">Reference proteome</keyword>
<evidence type="ECO:0000313" key="2">
    <source>
        <dbReference type="EMBL" id="QHS63187.1"/>
    </source>
</evidence>
<feature type="transmembrane region" description="Helical" evidence="1">
    <location>
        <begin position="107"/>
        <end position="125"/>
    </location>
</feature>
<dbReference type="Proteomes" id="UP000476411">
    <property type="component" value="Chromosome"/>
</dbReference>
<keyword evidence="1" id="KW-0472">Membrane</keyword>
<keyword evidence="1" id="KW-0812">Transmembrane</keyword>
<sequence>MCKTITLIILLIASEIILAFAFAAISQIYYKEVKGIDWKSIFKGFFERMFLAICLINNLPHALTLFSALKLATRLKHDETKKVEQASVGTEEKQMTLTDADNKYNDYYLLGNLTSVLVAISYWYAYSNFPELWLFKKICGQ</sequence>
<reference evidence="2 3" key="1">
    <citation type="submission" date="2020-01" db="EMBL/GenBank/DDBJ databases">
        <title>Complete genome sequence of Chitinophaga sp. H33E-04 isolated from quinoa roots.</title>
        <authorList>
            <person name="Weon H.-Y."/>
            <person name="Lee S.A."/>
        </authorList>
    </citation>
    <scope>NUCLEOTIDE SEQUENCE [LARGE SCALE GENOMIC DNA]</scope>
    <source>
        <strain evidence="2 3">H33E-04</strain>
    </source>
</reference>
<organism evidence="2 3">
    <name type="scientific">Chitinophaga agri</name>
    <dbReference type="NCBI Taxonomy" id="2703787"/>
    <lineage>
        <taxon>Bacteria</taxon>
        <taxon>Pseudomonadati</taxon>
        <taxon>Bacteroidota</taxon>
        <taxon>Chitinophagia</taxon>
        <taxon>Chitinophagales</taxon>
        <taxon>Chitinophagaceae</taxon>
        <taxon>Chitinophaga</taxon>
    </lineage>
</organism>
<feature type="transmembrane region" description="Helical" evidence="1">
    <location>
        <begin position="7"/>
        <end position="30"/>
    </location>
</feature>
<keyword evidence="1" id="KW-1133">Transmembrane helix</keyword>
<gene>
    <name evidence="2" type="ORF">GWR21_27440</name>
</gene>
<name>A0A6B9ZML0_9BACT</name>
<proteinExistence type="predicted"/>
<accession>A0A6B9ZML0</accession>
<evidence type="ECO:0000313" key="3">
    <source>
        <dbReference type="Proteomes" id="UP000476411"/>
    </source>
</evidence>
<feature type="transmembrane region" description="Helical" evidence="1">
    <location>
        <begin position="50"/>
        <end position="72"/>
    </location>
</feature>
<dbReference type="KEGG" id="chih:GWR21_27440"/>
<dbReference type="RefSeq" id="WP_162334910.1">
    <property type="nucleotide sequence ID" value="NZ_CP048113.1"/>
</dbReference>
<dbReference type="EMBL" id="CP048113">
    <property type="protein sequence ID" value="QHS63187.1"/>
    <property type="molecule type" value="Genomic_DNA"/>
</dbReference>
<dbReference type="AlphaFoldDB" id="A0A6B9ZML0"/>
<evidence type="ECO:0000256" key="1">
    <source>
        <dbReference type="SAM" id="Phobius"/>
    </source>
</evidence>